<dbReference type="Pfam" id="PF07687">
    <property type="entry name" value="M20_dimer"/>
    <property type="match status" value="1"/>
</dbReference>
<evidence type="ECO:0000256" key="2">
    <source>
        <dbReference type="ARBA" id="ARBA00006247"/>
    </source>
</evidence>
<evidence type="ECO:0000256" key="4">
    <source>
        <dbReference type="ARBA" id="ARBA00022723"/>
    </source>
</evidence>
<keyword evidence="4" id="KW-0479">Metal-binding</keyword>
<comment type="similarity">
    <text evidence="2">Belongs to the peptidase M20A family.</text>
</comment>
<dbReference type="PROSITE" id="PS00758">
    <property type="entry name" value="ARGE_DAPE_CPG2_1"/>
    <property type="match status" value="1"/>
</dbReference>
<dbReference type="GO" id="GO:0016805">
    <property type="term" value="F:dipeptidase activity"/>
    <property type="evidence" value="ECO:0007669"/>
    <property type="project" value="UniProtKB-KW"/>
</dbReference>
<dbReference type="PANTHER" id="PTHR43808">
    <property type="entry name" value="ACETYLORNITHINE DEACETYLASE"/>
    <property type="match status" value="1"/>
</dbReference>
<dbReference type="Gene3D" id="3.40.630.10">
    <property type="entry name" value="Zn peptidases"/>
    <property type="match status" value="1"/>
</dbReference>
<dbReference type="InterPro" id="IPR001261">
    <property type="entry name" value="ArgE/DapE_CS"/>
</dbReference>
<feature type="domain" description="Peptidase M20 dimerisation" evidence="9">
    <location>
        <begin position="253"/>
        <end position="364"/>
    </location>
</feature>
<dbReference type="InterPro" id="IPR002933">
    <property type="entry name" value="Peptidase_M20"/>
</dbReference>
<dbReference type="NCBIfam" id="NF005591">
    <property type="entry name" value="PRK07318.1"/>
    <property type="match status" value="1"/>
</dbReference>
<sequence>MNFEKQSRSYEKEFIQNVSKLLVIPSIYEEDKNYPYGKPIHEALTTMLNIGKEDGFKVKDVDGHAGHIEFGEGEEVIGILGHLDVVPPGEGWSTEPFTPELKDGKLYARGAQDDKGPVVAAYMAMKLLKNEGFQPKKKVRLILGTDEERDWKGIEHYFSQEEMPVFGFSPDAAFPVIHAEKGLIDGYFTFSSNKPSAGKEAIELISIEAGDRLNMVPDYAEAILSTSKDIPSMLEGFLSKSEADGKTVVKEGRFHVSIEGKSVHPSKPAQGVNAIVELLRFLKDLPIKESLLFQSLYSSFSSTSGEQAGLALQDNVSGSLTLNLGSLTYSTPSSLKLGINLRYPVTERGEDVIKLLQQIADNHEGSFELYDHLAPLYVEKDHPYVETLMNVYNKTVTNKAEPVAIGGATYARVLETGVAFGALFEESPDTAHQKDEHVRIKDMVKSIAIYADAIYQLTK</sequence>
<name>A0ABY4ENS2_9BACI</name>
<protein>
    <submittedName>
        <fullName evidence="10">Dipeptidase PepV</fullName>
        <ecNumber evidence="10">3.4.13.-</ecNumber>
    </submittedName>
</protein>
<dbReference type="EMBL" id="CP095073">
    <property type="protein sequence ID" value="UOQ46103.1"/>
    <property type="molecule type" value="Genomic_DNA"/>
</dbReference>
<evidence type="ECO:0000256" key="7">
    <source>
        <dbReference type="ARBA" id="ARBA00022997"/>
    </source>
</evidence>
<dbReference type="Pfam" id="PF01546">
    <property type="entry name" value="Peptidase_M20"/>
    <property type="match status" value="1"/>
</dbReference>
<accession>A0ABY4ENS2</accession>
<evidence type="ECO:0000256" key="8">
    <source>
        <dbReference type="ARBA" id="ARBA00023049"/>
    </source>
</evidence>
<dbReference type="PANTHER" id="PTHR43808:SF31">
    <property type="entry name" value="N-ACETYL-L-CITRULLINE DEACETYLASE"/>
    <property type="match status" value="1"/>
</dbReference>
<keyword evidence="6" id="KW-0862">Zinc</keyword>
<evidence type="ECO:0000313" key="10">
    <source>
        <dbReference type="EMBL" id="UOQ46103.1"/>
    </source>
</evidence>
<keyword evidence="11" id="KW-1185">Reference proteome</keyword>
<dbReference type="InterPro" id="IPR011650">
    <property type="entry name" value="Peptidase_M20_dimer"/>
</dbReference>
<keyword evidence="5 10" id="KW-0378">Hydrolase</keyword>
<evidence type="ECO:0000256" key="1">
    <source>
        <dbReference type="ARBA" id="ARBA00001947"/>
    </source>
</evidence>
<keyword evidence="3" id="KW-0645">Protease</keyword>
<dbReference type="Proteomes" id="UP000831787">
    <property type="component" value="Chromosome"/>
</dbReference>
<dbReference type="SUPFAM" id="SSF53187">
    <property type="entry name" value="Zn-dependent exopeptidases"/>
    <property type="match status" value="1"/>
</dbReference>
<proteinExistence type="inferred from homology"/>
<keyword evidence="7 10" id="KW-0224">Dipeptidase</keyword>
<dbReference type="RefSeq" id="WP_244713126.1">
    <property type="nucleotide sequence ID" value="NZ_CP095073.1"/>
</dbReference>
<comment type="cofactor">
    <cofactor evidence="1">
        <name>Zn(2+)</name>
        <dbReference type="ChEBI" id="CHEBI:29105"/>
    </cofactor>
</comment>
<evidence type="ECO:0000313" key="11">
    <source>
        <dbReference type="Proteomes" id="UP000831787"/>
    </source>
</evidence>
<dbReference type="Gene3D" id="3.30.70.360">
    <property type="match status" value="2"/>
</dbReference>
<dbReference type="InterPro" id="IPR050072">
    <property type="entry name" value="Peptidase_M20A"/>
</dbReference>
<keyword evidence="8" id="KW-0482">Metalloprotease</keyword>
<dbReference type="SUPFAM" id="SSF55031">
    <property type="entry name" value="Bacterial exopeptidase dimerisation domain"/>
    <property type="match status" value="1"/>
</dbReference>
<evidence type="ECO:0000256" key="3">
    <source>
        <dbReference type="ARBA" id="ARBA00022670"/>
    </source>
</evidence>
<dbReference type="NCBIfam" id="TIGR01887">
    <property type="entry name" value="dipeptidaselike"/>
    <property type="match status" value="1"/>
</dbReference>
<dbReference type="InterPro" id="IPR010964">
    <property type="entry name" value="M20A_pepV-rel"/>
</dbReference>
<evidence type="ECO:0000256" key="5">
    <source>
        <dbReference type="ARBA" id="ARBA00022801"/>
    </source>
</evidence>
<gene>
    <name evidence="10" type="primary">pepV</name>
    <name evidence="10" type="ORF">MUN89_09400</name>
</gene>
<evidence type="ECO:0000259" key="9">
    <source>
        <dbReference type="Pfam" id="PF07687"/>
    </source>
</evidence>
<dbReference type="EC" id="3.4.13.-" evidence="10"/>
<dbReference type="InterPro" id="IPR036264">
    <property type="entry name" value="Bact_exopeptidase_dim_dom"/>
</dbReference>
<organism evidence="10 11">
    <name type="scientific">Halobacillus salinarum</name>
    <dbReference type="NCBI Taxonomy" id="2932257"/>
    <lineage>
        <taxon>Bacteria</taxon>
        <taxon>Bacillati</taxon>
        <taxon>Bacillota</taxon>
        <taxon>Bacilli</taxon>
        <taxon>Bacillales</taxon>
        <taxon>Bacillaceae</taxon>
        <taxon>Halobacillus</taxon>
    </lineage>
</organism>
<evidence type="ECO:0000256" key="6">
    <source>
        <dbReference type="ARBA" id="ARBA00022833"/>
    </source>
</evidence>
<reference evidence="10 11" key="1">
    <citation type="submission" date="2022-04" db="EMBL/GenBank/DDBJ databases">
        <title>Halobacillus sp. isolated from saltern.</title>
        <authorList>
            <person name="Won M."/>
            <person name="Lee C.-M."/>
            <person name="Woen H.-Y."/>
            <person name="Kwon S.-W."/>
        </authorList>
    </citation>
    <scope>NUCLEOTIDE SEQUENCE [LARGE SCALE GENOMIC DNA]</scope>
    <source>
        <strain evidence="10 11">SSBR10-3</strain>
    </source>
</reference>